<dbReference type="Proteomes" id="UP000032670">
    <property type="component" value="Unassembled WGS sequence"/>
</dbReference>
<accession>A0A0D6NMU7</accession>
<feature type="domain" description="O-antigen ligase-related" evidence="6">
    <location>
        <begin position="200"/>
        <end position="357"/>
    </location>
</feature>
<feature type="transmembrane region" description="Helical" evidence="5">
    <location>
        <begin position="91"/>
        <end position="113"/>
    </location>
</feature>
<dbReference type="InterPro" id="IPR051533">
    <property type="entry name" value="WaaL-like"/>
</dbReference>
<evidence type="ECO:0000256" key="4">
    <source>
        <dbReference type="ARBA" id="ARBA00023136"/>
    </source>
</evidence>
<evidence type="ECO:0000313" key="10">
    <source>
        <dbReference type="Proteomes" id="UP000270034"/>
    </source>
</evidence>
<dbReference type="GO" id="GO:0016020">
    <property type="term" value="C:membrane"/>
    <property type="evidence" value="ECO:0007669"/>
    <property type="project" value="UniProtKB-SubCell"/>
</dbReference>
<feature type="transmembrane region" description="Helical" evidence="5">
    <location>
        <begin position="216"/>
        <end position="232"/>
    </location>
</feature>
<feature type="transmembrane region" description="Helical" evidence="5">
    <location>
        <begin position="38"/>
        <end position="56"/>
    </location>
</feature>
<sequence>MLRTATAPRHISILLKALTLSATICTLLLPLFMFFSRALSDIAASVIGALFLVYCSLTQQWQWLHKPWVLPAALFCALCLFASYIQHNTAAILQAICLPRLFLLTAAVQNWVLTRNSKRLLLGGVFFALALWLMGQCWQQYFTGYNLLGAPRWPDGSLTGPFIKPRAGFTLLMLFFPGIMPVVLCALRNKALSLRFAGGLLLLLSVLTMLLIGQRMSTVLMLFGLFLTALFIKQFRVPFLALIGFIVAVVASLPFVSPPVYAKLVVKFTNQLQHFSSSDYGTLFKKAGIMVLNHPIIGEGMDGFRNFCSLSLHSSAPTLLGLPALSSSAGIGCNLHPHNYYLQVATTAGLPGLALFCLVVFLWLQAGAKHLAPTQHPQHTMLFVMCCTVLWPVTSTSSLFTFPTAGWVFLFAGWLMAASTANAQAPKTAEE</sequence>
<name>A0A2Z5ZIB3_9PROT</name>
<feature type="transmembrane region" description="Helical" evidence="5">
    <location>
        <begin position="399"/>
        <end position="417"/>
    </location>
</feature>
<dbReference type="EMBL" id="AP018515">
    <property type="protein sequence ID" value="BBC80216.1"/>
    <property type="molecule type" value="Genomic_DNA"/>
</dbReference>
<evidence type="ECO:0000256" key="2">
    <source>
        <dbReference type="ARBA" id="ARBA00022692"/>
    </source>
</evidence>
<feature type="transmembrane region" description="Helical" evidence="5">
    <location>
        <begin position="12"/>
        <end position="32"/>
    </location>
</feature>
<proteinExistence type="predicted"/>
<organism evidence="7 10">
    <name type="scientific">Acetobacter orientalis</name>
    <dbReference type="NCBI Taxonomy" id="146474"/>
    <lineage>
        <taxon>Bacteria</taxon>
        <taxon>Pseudomonadati</taxon>
        <taxon>Pseudomonadota</taxon>
        <taxon>Alphaproteobacteria</taxon>
        <taxon>Acetobacterales</taxon>
        <taxon>Acetobacteraceae</taxon>
        <taxon>Acetobacter</taxon>
    </lineage>
</organism>
<keyword evidence="9" id="KW-1185">Reference proteome</keyword>
<dbReference type="RefSeq" id="WP_048841992.1">
    <property type="nucleotide sequence ID" value="NZ_BAMX01000033.1"/>
</dbReference>
<feature type="transmembrane region" description="Helical" evidence="5">
    <location>
        <begin position="120"/>
        <end position="141"/>
    </location>
</feature>
<gene>
    <name evidence="8" type="ORF">Abor_033_008</name>
    <name evidence="7" type="ORF">AcetOrient_orf02803</name>
</gene>
<evidence type="ECO:0000256" key="3">
    <source>
        <dbReference type="ARBA" id="ARBA00022989"/>
    </source>
</evidence>
<accession>A0A2Z5ZIB3</accession>
<dbReference type="PANTHER" id="PTHR37422">
    <property type="entry name" value="TEICHURONIC ACID BIOSYNTHESIS PROTEIN TUAE"/>
    <property type="match status" value="1"/>
</dbReference>
<dbReference type="EMBL" id="BAMX01000033">
    <property type="protein sequence ID" value="GAN66950.1"/>
    <property type="molecule type" value="Genomic_DNA"/>
</dbReference>
<evidence type="ECO:0000259" key="6">
    <source>
        <dbReference type="Pfam" id="PF04932"/>
    </source>
</evidence>
<reference evidence="8 9" key="1">
    <citation type="submission" date="2012-11" db="EMBL/GenBank/DDBJ databases">
        <title>Whole genome sequence of Acetobacter orientalis 21F-2.</title>
        <authorList>
            <person name="Azuma Y."/>
            <person name="Higashiura N."/>
            <person name="Hirakawa H."/>
            <person name="Matsushita K."/>
        </authorList>
    </citation>
    <scope>NUCLEOTIDE SEQUENCE [LARGE SCALE GENOMIC DNA]</scope>
    <source>
        <strain evidence="8 9">21F-2</strain>
    </source>
</reference>
<evidence type="ECO:0000313" key="8">
    <source>
        <dbReference type="EMBL" id="GAN66950.1"/>
    </source>
</evidence>
<evidence type="ECO:0000313" key="7">
    <source>
        <dbReference type="EMBL" id="BBC80216.1"/>
    </source>
</evidence>
<keyword evidence="4 5" id="KW-0472">Membrane</keyword>
<feature type="transmembrane region" description="Helical" evidence="5">
    <location>
        <begin position="167"/>
        <end position="187"/>
    </location>
</feature>
<feature type="transmembrane region" description="Helical" evidence="5">
    <location>
        <begin position="239"/>
        <end position="257"/>
    </location>
</feature>
<dbReference type="GeneID" id="76205085"/>
<comment type="subcellular location">
    <subcellularLocation>
        <location evidence="1">Membrane</location>
        <topology evidence="1">Multi-pass membrane protein</topology>
    </subcellularLocation>
</comment>
<keyword evidence="2 5" id="KW-0812">Transmembrane</keyword>
<dbReference type="Proteomes" id="UP000270034">
    <property type="component" value="Chromosome"/>
</dbReference>
<evidence type="ECO:0000256" key="1">
    <source>
        <dbReference type="ARBA" id="ARBA00004141"/>
    </source>
</evidence>
<dbReference type="KEGG" id="aot:AcetOri_orf02803"/>
<dbReference type="InterPro" id="IPR007016">
    <property type="entry name" value="O-antigen_ligase-rel_domated"/>
</dbReference>
<dbReference type="AlphaFoldDB" id="A0A2Z5ZIB3"/>
<evidence type="ECO:0000313" key="9">
    <source>
        <dbReference type="Proteomes" id="UP000032670"/>
    </source>
</evidence>
<protein>
    <submittedName>
        <fullName evidence="7">Polymerase</fullName>
    </submittedName>
</protein>
<dbReference type="PANTHER" id="PTHR37422:SF13">
    <property type="entry name" value="LIPOPOLYSACCHARIDE BIOSYNTHESIS PROTEIN PA4999-RELATED"/>
    <property type="match status" value="1"/>
</dbReference>
<feature type="transmembrane region" description="Helical" evidence="5">
    <location>
        <begin position="68"/>
        <end position="85"/>
    </location>
</feature>
<dbReference type="STRING" id="1231341.Abor_033_008"/>
<dbReference type="Pfam" id="PF04932">
    <property type="entry name" value="Wzy_C"/>
    <property type="match status" value="1"/>
</dbReference>
<feature type="transmembrane region" description="Helical" evidence="5">
    <location>
        <begin position="194"/>
        <end position="210"/>
    </location>
</feature>
<feature type="transmembrane region" description="Helical" evidence="5">
    <location>
        <begin position="340"/>
        <end position="364"/>
    </location>
</feature>
<keyword evidence="3 5" id="KW-1133">Transmembrane helix</keyword>
<reference evidence="7 10" key="2">
    <citation type="submission" date="2018-02" db="EMBL/GenBank/DDBJ databases">
        <title>Acetobacter orientalis genome.</title>
        <authorList>
            <person name="Nakashima N."/>
            <person name="Tamura T."/>
        </authorList>
    </citation>
    <scope>NUCLEOTIDE SEQUENCE [LARGE SCALE GENOMIC DNA]</scope>
    <source>
        <strain evidence="7 10">FAN1</strain>
    </source>
</reference>
<evidence type="ECO:0000256" key="5">
    <source>
        <dbReference type="SAM" id="Phobius"/>
    </source>
</evidence>